<dbReference type="AlphaFoldDB" id="G0MEB7"/>
<dbReference type="HOGENOM" id="CLU_1918914_0_0_1"/>
<proteinExistence type="predicted"/>
<dbReference type="EMBL" id="GL379791">
    <property type="protein sequence ID" value="EGT52100.1"/>
    <property type="molecule type" value="Genomic_DNA"/>
</dbReference>
<protein>
    <submittedName>
        <fullName evidence="1">Uncharacterized protein</fullName>
    </submittedName>
</protein>
<gene>
    <name evidence="1" type="ORF">CAEBREN_12313</name>
</gene>
<dbReference type="Proteomes" id="UP000008068">
    <property type="component" value="Unassembled WGS sequence"/>
</dbReference>
<name>G0MEB7_CAEBE</name>
<keyword evidence="2" id="KW-1185">Reference proteome</keyword>
<evidence type="ECO:0000313" key="1">
    <source>
        <dbReference type="EMBL" id="EGT52100.1"/>
    </source>
</evidence>
<organism evidence="2">
    <name type="scientific">Caenorhabditis brenneri</name>
    <name type="common">Nematode worm</name>
    <dbReference type="NCBI Taxonomy" id="135651"/>
    <lineage>
        <taxon>Eukaryota</taxon>
        <taxon>Metazoa</taxon>
        <taxon>Ecdysozoa</taxon>
        <taxon>Nematoda</taxon>
        <taxon>Chromadorea</taxon>
        <taxon>Rhabditida</taxon>
        <taxon>Rhabditina</taxon>
        <taxon>Rhabditomorpha</taxon>
        <taxon>Rhabditoidea</taxon>
        <taxon>Rhabditidae</taxon>
        <taxon>Peloderinae</taxon>
        <taxon>Caenorhabditis</taxon>
    </lineage>
</organism>
<dbReference type="InParanoid" id="G0MEB7"/>
<sequence length="132" mass="15479">MYGYEVELDEHKQGETQNIKKVERKRVGLRGSERTEQSEIKSKSYEKKVRALQRQKMKFCHEFLPFVSQTRLIKTEPTHPPKSHYLASESACFSFAPPPPLPTTTLCIFDGRIRKETHVLIKKKFSLRIIFI</sequence>
<reference evidence="2" key="1">
    <citation type="submission" date="2011-07" db="EMBL/GenBank/DDBJ databases">
        <authorList>
            <consortium name="Caenorhabditis brenneri Sequencing and Analysis Consortium"/>
            <person name="Wilson R.K."/>
        </authorList>
    </citation>
    <scope>NUCLEOTIDE SEQUENCE [LARGE SCALE GENOMIC DNA]</scope>
    <source>
        <strain evidence="2">PB2801</strain>
    </source>
</reference>
<evidence type="ECO:0000313" key="2">
    <source>
        <dbReference type="Proteomes" id="UP000008068"/>
    </source>
</evidence>
<accession>G0MEB7</accession>